<dbReference type="SUPFAM" id="SSF51445">
    <property type="entry name" value="(Trans)glycosidases"/>
    <property type="match status" value="1"/>
</dbReference>
<dbReference type="InterPro" id="IPR006101">
    <property type="entry name" value="Glyco_hydro_2"/>
</dbReference>
<dbReference type="SUPFAM" id="SSF49785">
    <property type="entry name" value="Galactose-binding domain-like"/>
    <property type="match status" value="1"/>
</dbReference>
<dbReference type="Pfam" id="PF02836">
    <property type="entry name" value="Glyco_hydro_2_C"/>
    <property type="match status" value="1"/>
</dbReference>
<evidence type="ECO:0000313" key="10">
    <source>
        <dbReference type="EMBL" id="HIU68361.1"/>
    </source>
</evidence>
<dbReference type="InterPro" id="IPR023232">
    <property type="entry name" value="Glyco_hydro_2_AS"/>
</dbReference>
<comment type="caution">
    <text evidence="10">The sequence shown here is derived from an EMBL/GenBank/DDBJ whole genome shotgun (WGS) entry which is preliminary data.</text>
</comment>
<evidence type="ECO:0000256" key="4">
    <source>
        <dbReference type="ARBA" id="ARBA00013303"/>
    </source>
</evidence>
<dbReference type="InterPro" id="IPR050347">
    <property type="entry name" value="Bact_Beta-galactosidase"/>
</dbReference>
<dbReference type="InterPro" id="IPR017853">
    <property type="entry name" value="GH"/>
</dbReference>
<dbReference type="InterPro" id="IPR004199">
    <property type="entry name" value="B-gal_small/dom_5"/>
</dbReference>
<accession>A0A9D1SNA6</accession>
<dbReference type="Pfam" id="PF02929">
    <property type="entry name" value="Bgal_small_N"/>
    <property type="match status" value="1"/>
</dbReference>
<dbReference type="SUPFAM" id="SSF74650">
    <property type="entry name" value="Galactose mutarotase-like"/>
    <property type="match status" value="1"/>
</dbReference>
<dbReference type="InterPro" id="IPR006104">
    <property type="entry name" value="Glyco_hydro_2_N"/>
</dbReference>
<dbReference type="PROSITE" id="PS00719">
    <property type="entry name" value="GLYCOSYL_HYDROL_F2_1"/>
    <property type="match status" value="1"/>
</dbReference>
<name>A0A9D1SNA6_9FIRM</name>
<keyword evidence="5 8" id="KW-0378">Hydrolase</keyword>
<dbReference type="GO" id="GO:0030246">
    <property type="term" value="F:carbohydrate binding"/>
    <property type="evidence" value="ECO:0007669"/>
    <property type="project" value="InterPro"/>
</dbReference>
<dbReference type="Proteomes" id="UP000824125">
    <property type="component" value="Unassembled WGS sequence"/>
</dbReference>
<evidence type="ECO:0000256" key="6">
    <source>
        <dbReference type="ARBA" id="ARBA00023295"/>
    </source>
</evidence>
<sequence>MQYTINKSNYHTFGKFAENRLEHRSYFISFHAEQSMQKTDWFSERFESDAVTMLSGEWDFIYYRHASQLPKNFDTDKAKFQRIHVPSTWQKTGYDTVNYLNSRYPFACRPPKTPKNCPVGVYRKQFSLCPTEDGHYILTFLGVCASLDLYLNGVYIGYSEGSHNSAEFDVTEFLRSGENEIVAVVYKWSTGTYLECQDMFRENGIFRDVYITAQKKTYLFDFSFQTEKAGRGYNARVTADIRGAKGARWKAELFSPNGRIASETADAGEDIRFENLQVVEWNAEIPTCYDLVLTLLSGEQVLECTRQKVGFRTIQIDGCRFFFNNKLIKLKGVNHHDTHPVRGYAMTAADLKKDVELMKAYNVNCVRTSHYPPDPLFVTMCDVYGIYLVDEADMESHGCYKPKWIGDNPKWEPRFLDRISALYERDKNHTCIIMWSMGNECTGIRNFDVSYAYLKSKTTIPVHYEPACRTERVRYDILAHFYTSPDDMRALARGEWKGNKNYDAPFFLCEYAHSMGVGPGGLDEYWNVIYSDDRFLGGCIWEWADHAHYSAAAKYKYTYGGDNGDRKNDGNFCCDGLFFPDRTPSPSAFCMKNVYSPLRAAYQNGKLLVTNTNRFASSEGIQIAYYLLKNGQKSEISYCDAVLQPEQTAELRADFQYGDMDDVFLILTYTQKKTGNVVGLDQIMLQEALPKAAARRQAVNWKQIGSCLCLEDAKRKIAWDRDGNLCCLTDRNGRDMLQNGSRGFAVQLAQALIDNHAYMKWPLKKAGVFHLRSGSGKRRYDDYLNTVSTTFSLFAGVKKRFSVVIESKAVMANKVRVTFTLTSLYKKPLDLPQIGLTLQLAGAYRNVRYYGMGDVECYSDFSKQSVMGVYTSRAEDMYVEYIKPQESGNRCGVRWAEVTDDTGAGVRITAIGQPLHFKAVDVEEKNLQTAKHREDVRRVDAAILHINGFMRGIGSASCGPDTASQYKKVLHYKESYTYAFDIEII</sequence>
<dbReference type="PROSITE" id="PS00608">
    <property type="entry name" value="GLYCOSYL_HYDROL_F2_2"/>
    <property type="match status" value="1"/>
</dbReference>
<dbReference type="PANTHER" id="PTHR46323">
    <property type="entry name" value="BETA-GALACTOSIDASE"/>
    <property type="match status" value="1"/>
</dbReference>
<dbReference type="PANTHER" id="PTHR46323:SF2">
    <property type="entry name" value="BETA-GALACTOSIDASE"/>
    <property type="match status" value="1"/>
</dbReference>
<evidence type="ECO:0000256" key="5">
    <source>
        <dbReference type="ARBA" id="ARBA00022801"/>
    </source>
</evidence>
<evidence type="ECO:0000313" key="11">
    <source>
        <dbReference type="Proteomes" id="UP000824125"/>
    </source>
</evidence>
<dbReference type="EC" id="3.2.1.23" evidence="3 8"/>
<dbReference type="SMART" id="SM01038">
    <property type="entry name" value="Bgal_small_N"/>
    <property type="match status" value="1"/>
</dbReference>
<comment type="similarity">
    <text evidence="2 8">Belongs to the glycosyl hydrolase 2 family.</text>
</comment>
<dbReference type="Gene3D" id="2.60.40.10">
    <property type="entry name" value="Immunoglobulins"/>
    <property type="match status" value="1"/>
</dbReference>
<dbReference type="PRINTS" id="PR00132">
    <property type="entry name" value="GLHYDRLASE2"/>
</dbReference>
<dbReference type="Gene3D" id="2.70.98.10">
    <property type="match status" value="1"/>
</dbReference>
<reference evidence="10" key="2">
    <citation type="journal article" date="2021" name="PeerJ">
        <title>Extensive microbial diversity within the chicken gut microbiome revealed by metagenomics and culture.</title>
        <authorList>
            <person name="Gilroy R."/>
            <person name="Ravi A."/>
            <person name="Getino M."/>
            <person name="Pursley I."/>
            <person name="Horton D.L."/>
            <person name="Alikhan N.F."/>
            <person name="Baker D."/>
            <person name="Gharbi K."/>
            <person name="Hall N."/>
            <person name="Watson M."/>
            <person name="Adriaenssens E.M."/>
            <person name="Foster-Nyarko E."/>
            <person name="Jarju S."/>
            <person name="Secka A."/>
            <person name="Antonio M."/>
            <person name="Oren A."/>
            <person name="Chaudhuri R.R."/>
            <person name="La Ragione R."/>
            <person name="Hildebrand F."/>
            <person name="Pallen M.J."/>
        </authorList>
    </citation>
    <scope>NUCLEOTIDE SEQUENCE</scope>
    <source>
        <strain evidence="10">CHK176-6737</strain>
    </source>
</reference>
<comment type="catalytic activity">
    <reaction evidence="1 8">
        <text>Hydrolysis of terminal non-reducing beta-D-galactose residues in beta-D-galactosides.</text>
        <dbReference type="EC" id="3.2.1.23"/>
    </reaction>
</comment>
<dbReference type="InterPro" id="IPR006102">
    <property type="entry name" value="Ig-like_GH2"/>
</dbReference>
<dbReference type="Gene3D" id="3.20.20.80">
    <property type="entry name" value="Glycosidases"/>
    <property type="match status" value="1"/>
</dbReference>
<dbReference type="Pfam" id="PF02837">
    <property type="entry name" value="Glyco_hydro_2_N"/>
    <property type="match status" value="1"/>
</dbReference>
<dbReference type="InterPro" id="IPR006103">
    <property type="entry name" value="Glyco_hydro_2_cat"/>
</dbReference>
<evidence type="ECO:0000256" key="3">
    <source>
        <dbReference type="ARBA" id="ARBA00012756"/>
    </source>
</evidence>
<evidence type="ECO:0000259" key="9">
    <source>
        <dbReference type="SMART" id="SM01038"/>
    </source>
</evidence>
<dbReference type="InterPro" id="IPR023230">
    <property type="entry name" value="Glyco_hydro_2_CS"/>
</dbReference>
<dbReference type="GO" id="GO:0004565">
    <property type="term" value="F:beta-galactosidase activity"/>
    <property type="evidence" value="ECO:0007669"/>
    <property type="project" value="UniProtKB-EC"/>
</dbReference>
<evidence type="ECO:0000256" key="1">
    <source>
        <dbReference type="ARBA" id="ARBA00001412"/>
    </source>
</evidence>
<dbReference type="InterPro" id="IPR008979">
    <property type="entry name" value="Galactose-bd-like_sf"/>
</dbReference>
<evidence type="ECO:0000256" key="7">
    <source>
        <dbReference type="ARBA" id="ARBA00032230"/>
    </source>
</evidence>
<organism evidence="10 11">
    <name type="scientific">Candidatus Scybalenecus merdavium</name>
    <dbReference type="NCBI Taxonomy" id="2840939"/>
    <lineage>
        <taxon>Bacteria</taxon>
        <taxon>Bacillati</taxon>
        <taxon>Bacillota</taxon>
        <taxon>Clostridia</taxon>
        <taxon>Eubacteriales</taxon>
        <taxon>Oscillospiraceae</taxon>
        <taxon>Oscillospiraceae incertae sedis</taxon>
        <taxon>Candidatus Scybalenecus</taxon>
    </lineage>
</organism>
<evidence type="ECO:0000256" key="2">
    <source>
        <dbReference type="ARBA" id="ARBA00007401"/>
    </source>
</evidence>
<dbReference type="Gene3D" id="2.60.120.260">
    <property type="entry name" value="Galactose-binding domain-like"/>
    <property type="match status" value="1"/>
</dbReference>
<dbReference type="Pfam" id="PF00703">
    <property type="entry name" value="Glyco_hydro_2"/>
    <property type="match status" value="1"/>
</dbReference>
<gene>
    <name evidence="10" type="ORF">IAD23_00195</name>
</gene>
<protein>
    <recommendedName>
        <fullName evidence="4 8">Beta-galactosidase</fullName>
        <ecNumber evidence="3 8">3.2.1.23</ecNumber>
    </recommendedName>
    <alternativeName>
        <fullName evidence="7 8">Lactase</fullName>
    </alternativeName>
</protein>
<proteinExistence type="inferred from homology"/>
<reference evidence="10" key="1">
    <citation type="submission" date="2020-10" db="EMBL/GenBank/DDBJ databases">
        <authorList>
            <person name="Gilroy R."/>
        </authorList>
    </citation>
    <scope>NUCLEOTIDE SEQUENCE</scope>
    <source>
        <strain evidence="10">CHK176-6737</strain>
    </source>
</reference>
<dbReference type="AlphaFoldDB" id="A0A9D1SNA6"/>
<dbReference type="InterPro" id="IPR014718">
    <property type="entry name" value="GH-type_carb-bd"/>
</dbReference>
<keyword evidence="6 8" id="KW-0326">Glycosidase</keyword>
<dbReference type="SUPFAM" id="SSF49303">
    <property type="entry name" value="beta-Galactosidase/glucuronidase domain"/>
    <property type="match status" value="2"/>
</dbReference>
<dbReference type="GO" id="GO:0005990">
    <property type="term" value="P:lactose catabolic process"/>
    <property type="evidence" value="ECO:0007669"/>
    <property type="project" value="TreeGrafter"/>
</dbReference>
<dbReference type="GO" id="GO:0009341">
    <property type="term" value="C:beta-galactosidase complex"/>
    <property type="evidence" value="ECO:0007669"/>
    <property type="project" value="InterPro"/>
</dbReference>
<dbReference type="InterPro" id="IPR011013">
    <property type="entry name" value="Gal_mutarotase_sf_dom"/>
</dbReference>
<dbReference type="EMBL" id="DVNM01000002">
    <property type="protein sequence ID" value="HIU68361.1"/>
    <property type="molecule type" value="Genomic_DNA"/>
</dbReference>
<dbReference type="InterPro" id="IPR036156">
    <property type="entry name" value="Beta-gal/glucu_dom_sf"/>
</dbReference>
<dbReference type="InterPro" id="IPR013783">
    <property type="entry name" value="Ig-like_fold"/>
</dbReference>
<evidence type="ECO:0000256" key="8">
    <source>
        <dbReference type="RuleBase" id="RU361154"/>
    </source>
</evidence>
<feature type="domain" description="Beta galactosidase small chain/" evidence="9">
    <location>
        <begin position="709"/>
        <end position="983"/>
    </location>
</feature>